<dbReference type="EMBL" id="JAGDFL010000003">
    <property type="protein sequence ID" value="KAG7402177.1"/>
    <property type="molecule type" value="Genomic_DNA"/>
</dbReference>
<feature type="domain" description="FAD dependent oxidoreductase" evidence="4">
    <location>
        <begin position="404"/>
        <end position="781"/>
    </location>
</feature>
<keyword evidence="2" id="KW-0663">Pyridoxal phosphate</keyword>
<dbReference type="InterPro" id="IPR027278">
    <property type="entry name" value="ACCD_DCysDesulf"/>
</dbReference>
<dbReference type="InterPro" id="IPR005966">
    <property type="entry name" value="D-Cys_desShydrase"/>
</dbReference>
<organism evidence="5 6">
    <name type="scientific">Phytophthora boehmeriae</name>
    <dbReference type="NCBI Taxonomy" id="109152"/>
    <lineage>
        <taxon>Eukaryota</taxon>
        <taxon>Sar</taxon>
        <taxon>Stramenopiles</taxon>
        <taxon>Oomycota</taxon>
        <taxon>Peronosporomycetes</taxon>
        <taxon>Peronosporales</taxon>
        <taxon>Peronosporaceae</taxon>
        <taxon>Phytophthora</taxon>
    </lineage>
</organism>
<evidence type="ECO:0000256" key="1">
    <source>
        <dbReference type="ARBA" id="ARBA00001933"/>
    </source>
</evidence>
<dbReference type="GO" id="GO:0019148">
    <property type="term" value="F:D-cysteine desulfhydrase activity"/>
    <property type="evidence" value="ECO:0007669"/>
    <property type="project" value="TreeGrafter"/>
</dbReference>
<dbReference type="PANTHER" id="PTHR43780">
    <property type="entry name" value="1-AMINOCYCLOPROPANE-1-CARBOXYLATE DEAMINASE-RELATED"/>
    <property type="match status" value="1"/>
</dbReference>
<evidence type="ECO:0000313" key="6">
    <source>
        <dbReference type="Proteomes" id="UP000693981"/>
    </source>
</evidence>
<feature type="domain" description="Tryptophan synthase beta chain-like PALP" evidence="3">
    <location>
        <begin position="25"/>
        <end position="343"/>
    </location>
</feature>
<dbReference type="Pfam" id="PF01266">
    <property type="entry name" value="DAO"/>
    <property type="match status" value="1"/>
</dbReference>
<reference evidence="5" key="1">
    <citation type="submission" date="2021-02" db="EMBL/GenBank/DDBJ databases">
        <authorList>
            <person name="Palmer J.M."/>
        </authorList>
    </citation>
    <scope>NUCLEOTIDE SEQUENCE</scope>
    <source>
        <strain evidence="5">SCRP23</strain>
    </source>
</reference>
<evidence type="ECO:0000313" key="5">
    <source>
        <dbReference type="EMBL" id="KAG7402177.1"/>
    </source>
</evidence>
<protein>
    <submittedName>
        <fullName evidence="5">FAD-dependent oxidoreductase domain-containing protein 1</fullName>
    </submittedName>
</protein>
<name>A0A8T1X7P0_9STRA</name>
<dbReference type="OrthoDB" id="424974at2759"/>
<comment type="cofactor">
    <cofactor evidence="1">
        <name>pyridoxal 5'-phosphate</name>
        <dbReference type="ChEBI" id="CHEBI:597326"/>
    </cofactor>
</comment>
<accession>A0A8T1X7P0</accession>
<gene>
    <name evidence="5" type="primary">FOXRED1</name>
    <name evidence="5" type="ORF">PHYBOEH_005740</name>
</gene>
<dbReference type="AlphaFoldDB" id="A0A8T1X7P0"/>
<evidence type="ECO:0000256" key="2">
    <source>
        <dbReference type="ARBA" id="ARBA00022898"/>
    </source>
</evidence>
<dbReference type="InterPro" id="IPR006076">
    <property type="entry name" value="FAD-dep_OxRdtase"/>
</dbReference>
<dbReference type="Pfam" id="PF00291">
    <property type="entry name" value="PALP"/>
    <property type="match status" value="1"/>
</dbReference>
<evidence type="ECO:0000259" key="3">
    <source>
        <dbReference type="Pfam" id="PF00291"/>
    </source>
</evidence>
<dbReference type="InterPro" id="IPR001926">
    <property type="entry name" value="TrpB-like_PALP"/>
</dbReference>
<dbReference type="FunFam" id="3.40.50.1100:FF:000037">
    <property type="entry name" value="Bifunctional D-cysteine desulfhydrase/1-aminocyclopropane-1-carboxylate deaminase, mitochondrial"/>
    <property type="match status" value="1"/>
</dbReference>
<dbReference type="PANTHER" id="PTHR43780:SF2">
    <property type="entry name" value="1-AMINOCYCLOPROPANE-1-CARBOXYLATE DEAMINASE-RELATED"/>
    <property type="match status" value="1"/>
</dbReference>
<comment type="caution">
    <text evidence="5">The sequence shown here is derived from an EMBL/GenBank/DDBJ whole genome shotgun (WGS) entry which is preliminary data.</text>
</comment>
<dbReference type="NCBIfam" id="TIGR01275">
    <property type="entry name" value="ACC_deam_rel"/>
    <property type="match status" value="1"/>
</dbReference>
<keyword evidence="6" id="KW-1185">Reference proteome</keyword>
<proteinExistence type="predicted"/>
<sequence length="812" mass="89478">MLKPVPFAPPAWASALRHPPAKRLRLGHFPTPILPFSPPGLPKGVRMFIKRDDFSGLETSGNKIRKLEFLLADALEQKADCIVTCGGVQSNHCRATAAVARMLGLDSYLLLRTNKPDEDPALVGNLLFDRMLDANIIQMSRQEYGKYGSEAMIKRTCDRLREEGRRPYAIPVGGSNGLGTWGYIEAIDEINNQLKENELKVTDIAFACGSGGTAAGIGLGSYLYAKAYPDAALNFETKIPAHAYIVCDNDAYFHGHIESQIMPAMGAPSSISPREFLQITNAQGTGYARSTKKELEFIYSVSRTTGVLMDPVYSGKALFHLIRELNETPEKFVGKSILFVHTGGQFGMYDKVNDLQEVIRQDQVNRFAMELKTAGQLLGRPRTFGSCGLRFASSTSTDDTPYYDVVVAGGGVMGFSTAYHLASTSNLKIAVVEKDPCYKYASAVLSAGGIRHQFSEKENIEMSLYGSEFLKTMGTNLKVDGHDAPDVQFVEGGYMFLADESGVETLQRNFAVQKETGAEVQLLDAAALKKHFPWINTDGVAQAVLGVKDQGWFDPWAFLNAMKRKSVALGVDVLEGEVKHFDLGGQNQIEKVHIEMKNTKECEGLRYNSVRAGSVVNAAGCWSAKLLEACGSFDYPVKPRKRSMFAFHCPVDEIWKGPAATPLVIDPNGVYFRREGSGGRFVCGWSPEAENDYDGETVEELDNPDHDHFDEQIWPTIAHRVKDFEALKVLSAWAGYYDYNTLDQNAIIGLHPDVPNMYLVNGFSGHGLQQSPAAGRAISELILHGEFKTIDVSRFGFDRVRANDLFVEQGIV</sequence>
<evidence type="ECO:0000259" key="4">
    <source>
        <dbReference type="Pfam" id="PF01266"/>
    </source>
</evidence>
<dbReference type="Proteomes" id="UP000693981">
    <property type="component" value="Unassembled WGS sequence"/>
</dbReference>